<keyword evidence="3" id="KW-1185">Reference proteome</keyword>
<evidence type="ECO:0000313" key="3">
    <source>
        <dbReference type="Proteomes" id="UP001158576"/>
    </source>
</evidence>
<evidence type="ECO:0000256" key="1">
    <source>
        <dbReference type="SAM" id="MobiDB-lite"/>
    </source>
</evidence>
<sequence>MEDNNDNNLLEDINDNLFNGMEIAEDIHLPPQRTPSLSSLRAKDLLRHKLQMTHERNPDKVFNAVYPSIKMMCMDNFNNELQRAKLNQVFEGDSRKQKFQILRAILTSPRFTELIIRESTSLIPIPDHPPLAWPEPTTSWKDHPQLRGYMEEHKNDTAHLDEHSLVDFVRFMRNFIAHSLQCDENYRKNTLGTSRISRKHFSLFFDKAFPQMISLLTWMYVGACDVDDEIIEILGSEEENLDLLYKPDLIEFLLTLTEYFYDRLNITRDQLSTILLQIIKFDDIDSFKEVLIRTKNYKIPKNKKDAQTQTKFQKHNKGTNIPEREPPRFLLPEVPTFSNFPENQLDREPVPQSDSAKGSISPDIHDQLSNLFLPES</sequence>
<dbReference type="InterPro" id="IPR038357">
    <property type="entry name" value="KEN_sf"/>
</dbReference>
<reference evidence="2 3" key="1">
    <citation type="submission" date="2021-04" db="EMBL/GenBank/DDBJ databases">
        <authorList>
            <person name="Bliznina A."/>
        </authorList>
    </citation>
    <scope>NUCLEOTIDE SEQUENCE [LARGE SCALE GENOMIC DNA]</scope>
</reference>
<accession>A0ABN7SHM0</accession>
<name>A0ABN7SHM0_OIKDI</name>
<dbReference type="Gene3D" id="1.20.1440.180">
    <property type="entry name" value="KEN domain"/>
    <property type="match status" value="1"/>
</dbReference>
<feature type="region of interest" description="Disordered" evidence="1">
    <location>
        <begin position="302"/>
        <end position="376"/>
    </location>
</feature>
<organism evidence="2 3">
    <name type="scientific">Oikopleura dioica</name>
    <name type="common">Tunicate</name>
    <dbReference type="NCBI Taxonomy" id="34765"/>
    <lineage>
        <taxon>Eukaryota</taxon>
        <taxon>Metazoa</taxon>
        <taxon>Chordata</taxon>
        <taxon>Tunicata</taxon>
        <taxon>Appendicularia</taxon>
        <taxon>Copelata</taxon>
        <taxon>Oikopleuridae</taxon>
        <taxon>Oikopleura</taxon>
    </lineage>
</organism>
<protein>
    <submittedName>
        <fullName evidence="2">Oidioi.mRNA.OKI2018_I69.XSR.g14115.t1.cds</fullName>
    </submittedName>
</protein>
<dbReference type="Proteomes" id="UP001158576">
    <property type="component" value="Chromosome XSR"/>
</dbReference>
<proteinExistence type="predicted"/>
<evidence type="ECO:0000313" key="2">
    <source>
        <dbReference type="EMBL" id="CAG5095283.1"/>
    </source>
</evidence>
<gene>
    <name evidence="2" type="ORF">OKIOD_LOCUS5673</name>
</gene>
<dbReference type="EMBL" id="OU015569">
    <property type="protein sequence ID" value="CAG5095283.1"/>
    <property type="molecule type" value="Genomic_DNA"/>
</dbReference>